<evidence type="ECO:0000256" key="7">
    <source>
        <dbReference type="ARBA" id="ARBA00022840"/>
    </source>
</evidence>
<name>A0AAW0EJC3_9AGAR</name>
<keyword evidence="9" id="KW-0342">GTP-binding</keyword>
<feature type="region of interest" description="Disordered" evidence="11">
    <location>
        <begin position="91"/>
        <end position="159"/>
    </location>
</feature>
<dbReference type="PROSITE" id="PS00301">
    <property type="entry name" value="G_TR_1"/>
    <property type="match status" value="1"/>
</dbReference>
<dbReference type="InterPro" id="IPR031157">
    <property type="entry name" value="G_TR_CS"/>
</dbReference>
<dbReference type="Proteomes" id="UP001362999">
    <property type="component" value="Unassembled WGS sequence"/>
</dbReference>
<evidence type="ECO:0000256" key="4">
    <source>
        <dbReference type="ARBA" id="ARBA00022490"/>
    </source>
</evidence>
<dbReference type="FunFam" id="2.40.30.10:FF:000005">
    <property type="entry name" value="Elongation factor 1-alpha"/>
    <property type="match status" value="1"/>
</dbReference>
<evidence type="ECO:0000259" key="13">
    <source>
        <dbReference type="PROSITE" id="PS51722"/>
    </source>
</evidence>
<evidence type="ECO:0000313" key="15">
    <source>
        <dbReference type="Proteomes" id="UP001362999"/>
    </source>
</evidence>
<dbReference type="EMBL" id="JAWWNJ010000001">
    <property type="protein sequence ID" value="KAK7064184.1"/>
    <property type="molecule type" value="Genomic_DNA"/>
</dbReference>
<dbReference type="SMART" id="SM00220">
    <property type="entry name" value="S_TKc"/>
    <property type="match status" value="1"/>
</dbReference>
<evidence type="ECO:0000256" key="11">
    <source>
        <dbReference type="SAM" id="MobiDB-lite"/>
    </source>
</evidence>
<dbReference type="InterPro" id="IPR027417">
    <property type="entry name" value="P-loop_NTPase"/>
</dbReference>
<dbReference type="GO" id="GO:0004672">
    <property type="term" value="F:protein kinase activity"/>
    <property type="evidence" value="ECO:0007669"/>
    <property type="project" value="InterPro"/>
</dbReference>
<dbReference type="CDD" id="cd03693">
    <property type="entry name" value="EF1_alpha_II"/>
    <property type="match status" value="1"/>
</dbReference>
<dbReference type="InterPro" id="IPR054696">
    <property type="entry name" value="GTP-eEF1A_C"/>
</dbReference>
<organism evidence="14 15">
    <name type="scientific">Favolaschia claudopus</name>
    <dbReference type="NCBI Taxonomy" id="2862362"/>
    <lineage>
        <taxon>Eukaryota</taxon>
        <taxon>Fungi</taxon>
        <taxon>Dikarya</taxon>
        <taxon>Basidiomycota</taxon>
        <taxon>Agaricomycotina</taxon>
        <taxon>Agaricomycetes</taxon>
        <taxon>Agaricomycetidae</taxon>
        <taxon>Agaricales</taxon>
        <taxon>Marasmiineae</taxon>
        <taxon>Mycenaceae</taxon>
        <taxon>Favolaschia</taxon>
    </lineage>
</organism>
<comment type="caution">
    <text evidence="14">The sequence shown here is derived from an EMBL/GenBank/DDBJ whole genome shotgun (WGS) entry which is preliminary data.</text>
</comment>
<evidence type="ECO:0008006" key="16">
    <source>
        <dbReference type="Google" id="ProtNLM"/>
    </source>
</evidence>
<dbReference type="InterPro" id="IPR004161">
    <property type="entry name" value="EFTu-like_2"/>
</dbReference>
<proteinExistence type="inferred from homology"/>
<dbReference type="GO" id="GO:0005737">
    <property type="term" value="C:cytoplasm"/>
    <property type="evidence" value="ECO:0007669"/>
    <property type="project" value="UniProtKB-SubCell"/>
</dbReference>
<dbReference type="FunFam" id="3.40.50.300:FF:000211">
    <property type="entry name" value="Elongation factor 1-alpha"/>
    <property type="match status" value="1"/>
</dbReference>
<dbReference type="PROSITE" id="PS00107">
    <property type="entry name" value="PROTEIN_KINASE_ATP"/>
    <property type="match status" value="1"/>
</dbReference>
<dbReference type="Gene3D" id="1.10.510.10">
    <property type="entry name" value="Transferase(Phosphotransferase) domain 1"/>
    <property type="match status" value="1"/>
</dbReference>
<comment type="similarity">
    <text evidence="2">Belongs to the TRAFAC class translation factor GTPase superfamily. Classic translation factor GTPase family. EF-Tu/EF-1A subfamily.</text>
</comment>
<evidence type="ECO:0000313" key="14">
    <source>
        <dbReference type="EMBL" id="KAK7064184.1"/>
    </source>
</evidence>
<dbReference type="Gene3D" id="2.40.30.10">
    <property type="entry name" value="Translation factors"/>
    <property type="match status" value="2"/>
</dbReference>
<reference evidence="14 15" key="1">
    <citation type="journal article" date="2024" name="J Genomics">
        <title>Draft genome sequencing and assembly of Favolaschia claudopus CIRM-BRFM 2984 isolated from oak limbs.</title>
        <authorList>
            <person name="Navarro D."/>
            <person name="Drula E."/>
            <person name="Chaduli D."/>
            <person name="Cazenave R."/>
            <person name="Ahrendt S."/>
            <person name="Wang J."/>
            <person name="Lipzen A."/>
            <person name="Daum C."/>
            <person name="Barry K."/>
            <person name="Grigoriev I.V."/>
            <person name="Favel A."/>
            <person name="Rosso M.N."/>
            <person name="Martin F."/>
        </authorList>
    </citation>
    <scope>NUCLEOTIDE SEQUENCE [LARGE SCALE GENOMIC DNA]</scope>
    <source>
        <strain evidence="14 15">CIRM-BRFM 2984</strain>
    </source>
</reference>
<dbReference type="NCBIfam" id="TIGR00483">
    <property type="entry name" value="EF-1_alpha"/>
    <property type="match status" value="1"/>
</dbReference>
<keyword evidence="3" id="KW-0488">Methylation</keyword>
<feature type="compositionally biased region" description="Polar residues" evidence="11">
    <location>
        <begin position="91"/>
        <end position="107"/>
    </location>
</feature>
<evidence type="ECO:0000256" key="8">
    <source>
        <dbReference type="ARBA" id="ARBA00022917"/>
    </source>
</evidence>
<dbReference type="Pfam" id="PF00009">
    <property type="entry name" value="GTP_EFTU"/>
    <property type="match status" value="1"/>
</dbReference>
<evidence type="ECO:0000256" key="3">
    <source>
        <dbReference type="ARBA" id="ARBA00022481"/>
    </source>
</evidence>
<evidence type="ECO:0000256" key="2">
    <source>
        <dbReference type="ARBA" id="ARBA00007249"/>
    </source>
</evidence>
<dbReference type="InterPro" id="IPR000795">
    <property type="entry name" value="T_Tr_GTP-bd_dom"/>
</dbReference>
<feature type="domain" description="Tr-type G" evidence="13">
    <location>
        <begin position="571"/>
        <end position="806"/>
    </location>
</feature>
<dbReference type="PROSITE" id="PS51722">
    <property type="entry name" value="G_TR_2"/>
    <property type="match status" value="1"/>
</dbReference>
<keyword evidence="5 10" id="KW-0547">Nucleotide-binding</keyword>
<feature type="domain" description="Protein kinase" evidence="12">
    <location>
        <begin position="222"/>
        <end position="547"/>
    </location>
</feature>
<keyword evidence="8" id="KW-0648">Protein biosynthesis</keyword>
<dbReference type="InterPro" id="IPR009001">
    <property type="entry name" value="Transl_elong_EF1A/Init_IF2_C"/>
</dbReference>
<dbReference type="NCBIfam" id="NF008969">
    <property type="entry name" value="PRK12317.1"/>
    <property type="match status" value="1"/>
</dbReference>
<evidence type="ECO:0000256" key="10">
    <source>
        <dbReference type="PROSITE-ProRule" id="PRU10141"/>
    </source>
</evidence>
<dbReference type="Pfam" id="PF22594">
    <property type="entry name" value="GTP-eEF1A_C"/>
    <property type="match status" value="1"/>
</dbReference>
<gene>
    <name evidence="14" type="ORF">R3P38DRAFT_2594225</name>
</gene>
<dbReference type="InterPro" id="IPR004539">
    <property type="entry name" value="Transl_elong_EF1A_euk/arc"/>
</dbReference>
<evidence type="ECO:0000256" key="1">
    <source>
        <dbReference type="ARBA" id="ARBA00004496"/>
    </source>
</evidence>
<dbReference type="InterPro" id="IPR017441">
    <property type="entry name" value="Protein_kinase_ATP_BS"/>
</dbReference>
<keyword evidence="4" id="KW-0963">Cytoplasm</keyword>
<dbReference type="PROSITE" id="PS00108">
    <property type="entry name" value="PROTEIN_KINASE_ST"/>
    <property type="match status" value="1"/>
</dbReference>
<protein>
    <recommendedName>
        <fullName evidence="16">Elongation factor 1-alpha</fullName>
    </recommendedName>
</protein>
<feature type="region of interest" description="Disordered" evidence="11">
    <location>
        <begin position="49"/>
        <end position="71"/>
    </location>
</feature>
<dbReference type="AlphaFoldDB" id="A0AAW0EJC3"/>
<evidence type="ECO:0000256" key="5">
    <source>
        <dbReference type="ARBA" id="ARBA00022741"/>
    </source>
</evidence>
<feature type="binding site" evidence="10">
    <location>
        <position position="255"/>
    </location>
    <ligand>
        <name>ATP</name>
        <dbReference type="ChEBI" id="CHEBI:30616"/>
    </ligand>
</feature>
<dbReference type="FunFam" id="2.40.30.10:FF:000003">
    <property type="entry name" value="Elongation factor 1-alpha"/>
    <property type="match status" value="1"/>
</dbReference>
<sequence length="1026" mass="111689">MLSTAPALDVSFDDEEWIPQPGLYRAASVGNSWGVTSMGRGFNWASDPAEPRISASPDSRPAHKFDSAPPALDLQIGRRLLDSLDTSQIMRPVTNNTSSSLLPSASITGEPYSYSPSHSRPPSPSYGLAPNLTGRTPPPISRSPSLPQRPRRRSSQQRVSLIAGRVSIATIEPPSPVMPPSLLRAGSSSSLLSLAISTRAPSPAPGEQSQENFLGGRDISEFDIEGEIGRGAYGLVKRAREIRADGSRGPPLIIKQIIKSRILADCWKKHPKHGTIPIEIYVMSSISQTTYVLPPRRPWHPLRNDPDDKLDKSDWIEGSVVNGHPNICPLLDFFEDNHYYYLVLPSTLPEQLPDQPAPPSDLFDLVESFPHGLPPASIRSYLGQLADSLAFLHERGIVHRDVKDENVILGPHGKCILIDFGSSGLVKKGGWDTFSGTLDYAGPEILRGERYEGKPQDVWAFGVVAYVLLVGECPFMTPAEAQDGLESPFANASIALDERCGEGKERDGQEPDGGGALEDAASLVRACLNVDVAGRPTFEKIMQSRFLAGAHLYCTTALRNVFESLTMGKEKTHVNVVVIGHVDSGKSTTTGHLIYKCGGIDKRTIEKFEKEAAELGKGSFKYAWVLDKLKAERERGITIDIALWKFETPKFVVTVIDAPGHRDFIKNMITGTSQADCAILIIAGGTGEFEAGISKDGQTREHALLAFTLGVRQLIVAVNKMDTTKWSEDRFNEIIKETSTFIKKVGYNPKSIAFVPISGWHGDNMLEESTNMPWFKGWTKETKAGVVKGKTLLEAIDAIEPPVRPSDKPLRLPLQDVYKIGGIGTVPVGRVETGIIKAGMVVTFAPSNVTTEVKSVEMHHEQLEQGNPGDNVGFNVKNVSVKDIRRGNVASDSKNDPAKEAASFNAQVIVLNHPGQIGAGYAPVLDCHTAHIACKFAELLEKIDRRTNKSIEASPKFVKSGDSCIVKLVPSKPMCVESYNEYPPLGRFAVRDMRQTVAVGIIKSVDKTDKSGGKVTKSAEKAGKKK</sequence>
<dbReference type="CDD" id="cd03705">
    <property type="entry name" value="EF1_alpha_III"/>
    <property type="match status" value="1"/>
</dbReference>
<evidence type="ECO:0000256" key="6">
    <source>
        <dbReference type="ARBA" id="ARBA00022768"/>
    </source>
</evidence>
<keyword evidence="15" id="KW-1185">Reference proteome</keyword>
<dbReference type="SUPFAM" id="SSF50465">
    <property type="entry name" value="EF-Tu/eEF-1alpha/eIF2-gamma C-terminal domain"/>
    <property type="match status" value="1"/>
</dbReference>
<dbReference type="GO" id="GO:0003924">
    <property type="term" value="F:GTPase activity"/>
    <property type="evidence" value="ECO:0007669"/>
    <property type="project" value="InterPro"/>
</dbReference>
<comment type="subcellular location">
    <subcellularLocation>
        <location evidence="1">Cytoplasm</location>
    </subcellularLocation>
</comment>
<dbReference type="Gene3D" id="3.30.200.20">
    <property type="entry name" value="Phosphorylase Kinase, domain 1"/>
    <property type="match status" value="1"/>
</dbReference>
<keyword evidence="6" id="KW-0251">Elongation factor</keyword>
<keyword evidence="7 10" id="KW-0067">ATP-binding</keyword>
<dbReference type="InterPro" id="IPR011009">
    <property type="entry name" value="Kinase-like_dom_sf"/>
</dbReference>
<dbReference type="InterPro" id="IPR009000">
    <property type="entry name" value="Transl_B-barrel_sf"/>
</dbReference>
<dbReference type="SUPFAM" id="SSF56112">
    <property type="entry name" value="Protein kinase-like (PK-like)"/>
    <property type="match status" value="1"/>
</dbReference>
<dbReference type="InterPro" id="IPR008271">
    <property type="entry name" value="Ser/Thr_kinase_AS"/>
</dbReference>
<dbReference type="SUPFAM" id="SSF52540">
    <property type="entry name" value="P-loop containing nucleoside triphosphate hydrolases"/>
    <property type="match status" value="1"/>
</dbReference>
<dbReference type="GO" id="GO:0003746">
    <property type="term" value="F:translation elongation factor activity"/>
    <property type="evidence" value="ECO:0007669"/>
    <property type="project" value="UniProtKB-KW"/>
</dbReference>
<dbReference type="SUPFAM" id="SSF50447">
    <property type="entry name" value="Translation proteins"/>
    <property type="match status" value="1"/>
</dbReference>
<dbReference type="InterPro" id="IPR050100">
    <property type="entry name" value="TRAFAC_GTPase_members"/>
</dbReference>
<dbReference type="InterPro" id="IPR000719">
    <property type="entry name" value="Prot_kinase_dom"/>
</dbReference>
<evidence type="ECO:0000256" key="9">
    <source>
        <dbReference type="ARBA" id="ARBA00023134"/>
    </source>
</evidence>
<dbReference type="Gene3D" id="3.40.50.300">
    <property type="entry name" value="P-loop containing nucleotide triphosphate hydrolases"/>
    <property type="match status" value="1"/>
</dbReference>
<dbReference type="CDD" id="cd01883">
    <property type="entry name" value="EF1_alpha"/>
    <property type="match status" value="1"/>
</dbReference>
<dbReference type="PRINTS" id="PR00315">
    <property type="entry name" value="ELONGATNFCT"/>
</dbReference>
<dbReference type="Pfam" id="PF00069">
    <property type="entry name" value="Pkinase"/>
    <property type="match status" value="1"/>
</dbReference>
<dbReference type="PANTHER" id="PTHR23115">
    <property type="entry name" value="TRANSLATION FACTOR"/>
    <property type="match status" value="1"/>
</dbReference>
<dbReference type="PROSITE" id="PS50011">
    <property type="entry name" value="PROTEIN_KINASE_DOM"/>
    <property type="match status" value="1"/>
</dbReference>
<evidence type="ECO:0000259" key="12">
    <source>
        <dbReference type="PROSITE" id="PS50011"/>
    </source>
</evidence>
<dbReference type="GO" id="GO:0005524">
    <property type="term" value="F:ATP binding"/>
    <property type="evidence" value="ECO:0007669"/>
    <property type="project" value="UniProtKB-UniRule"/>
</dbReference>
<accession>A0AAW0EJC3</accession>
<dbReference type="GO" id="GO:0005525">
    <property type="term" value="F:GTP binding"/>
    <property type="evidence" value="ECO:0007669"/>
    <property type="project" value="UniProtKB-KW"/>
</dbReference>
<dbReference type="Pfam" id="PF03144">
    <property type="entry name" value="GTP_EFTU_D2"/>
    <property type="match status" value="1"/>
</dbReference>